<evidence type="ECO:0000256" key="6">
    <source>
        <dbReference type="ARBA" id="ARBA00022989"/>
    </source>
</evidence>
<sequence length="382" mass="42690">MAYNLRPLKQMSHPTDLIKQFTPNWFTMNMGTGILSLMLAAFPYQVAGLHLIAEGLWIVNIALFIIFSILFIGRFIFYFQSAKKLLKHPVQSMFLGAIPMGLATIINGFLIFAGAQMTPIALNLWWFDAFISIIVGLLVPFYMFTNQKHSIEDMTAIWLLPIVPAEVAAASAGFLAPHVAPAIGRYVIILGYALWAFSVPLAFGILVILFLRLAWHKLPHRDMAVSTWLTLGPIGTGSLGLLLLGNDAPAVFTGTKLYIYAKTAYSVGPIGGLIMWGFGFWWLIIAILMTFRYMQEDLPFNMGWWGFTFPLGVYTSATITLFRLTGMELFKVIGAIFVIMLAFFWTVVTSKTLHGMWHGYLFKAPCLSIETGLPDKDMRCAD</sequence>
<dbReference type="InterPro" id="IPR004695">
    <property type="entry name" value="SLAC1/Mae1/Ssu1/TehA"/>
</dbReference>
<dbReference type="PANTHER" id="PTHR31686:SF1">
    <property type="entry name" value="SULFITE EFFLUX PUMP SSU1"/>
    <property type="match status" value="1"/>
</dbReference>
<dbReference type="EMBL" id="SGBD01000002">
    <property type="protein sequence ID" value="RZD14707.1"/>
    <property type="molecule type" value="Genomic_DNA"/>
</dbReference>
<gene>
    <name evidence="9" type="ORF">EVJ47_05825</name>
</gene>
<evidence type="ECO:0000313" key="10">
    <source>
        <dbReference type="Proteomes" id="UP000320813"/>
    </source>
</evidence>
<keyword evidence="6 8" id="KW-1133">Transmembrane helix</keyword>
<keyword evidence="5 8" id="KW-0812">Transmembrane</keyword>
<keyword evidence="7 8" id="KW-0472">Membrane</keyword>
<comment type="caution">
    <text evidence="9">The sequence shown here is derived from an EMBL/GenBank/DDBJ whole genome shotgun (WGS) entry which is preliminary data.</text>
</comment>
<feature type="transmembrane region" description="Helical" evidence="8">
    <location>
        <begin position="303"/>
        <end position="323"/>
    </location>
</feature>
<dbReference type="GO" id="GO:0005886">
    <property type="term" value="C:plasma membrane"/>
    <property type="evidence" value="ECO:0007669"/>
    <property type="project" value="UniProtKB-SubCell"/>
</dbReference>
<organism evidence="9 10">
    <name type="scientific">Candidatus Acidulodesulfobacterium ferriphilum</name>
    <dbReference type="NCBI Taxonomy" id="2597223"/>
    <lineage>
        <taxon>Bacteria</taxon>
        <taxon>Deltaproteobacteria</taxon>
        <taxon>Candidatus Acidulodesulfobacterales</taxon>
        <taxon>Candidatus Acidulodesulfobacterium</taxon>
    </lineage>
</organism>
<feature type="transmembrane region" description="Helical" evidence="8">
    <location>
        <begin position="186"/>
        <end position="211"/>
    </location>
</feature>
<dbReference type="InterPro" id="IPR051629">
    <property type="entry name" value="Sulfite_efflux_TDT"/>
</dbReference>
<feature type="transmembrane region" description="Helical" evidence="8">
    <location>
        <begin position="156"/>
        <end position="180"/>
    </location>
</feature>
<feature type="transmembrane region" description="Helical" evidence="8">
    <location>
        <begin position="56"/>
        <end position="80"/>
    </location>
</feature>
<feature type="transmembrane region" description="Helical" evidence="8">
    <location>
        <begin position="223"/>
        <end position="244"/>
    </location>
</feature>
<evidence type="ECO:0000256" key="1">
    <source>
        <dbReference type="ARBA" id="ARBA00004651"/>
    </source>
</evidence>
<keyword evidence="4" id="KW-1003">Cell membrane</keyword>
<comment type="similarity">
    <text evidence="2">Belongs to the tellurite-resistance/dicarboxylate transporter (TDT) family.</text>
</comment>
<dbReference type="PANTHER" id="PTHR31686">
    <property type="match status" value="1"/>
</dbReference>
<dbReference type="Proteomes" id="UP000320813">
    <property type="component" value="Unassembled WGS sequence"/>
</dbReference>
<keyword evidence="3" id="KW-0813">Transport</keyword>
<dbReference type="InterPro" id="IPR038665">
    <property type="entry name" value="Voltage-dep_anion_channel_sf"/>
</dbReference>
<accession>A0A519BBQ7</accession>
<dbReference type="FunFam" id="1.50.10.150:FF:000004">
    <property type="entry name" value="Malic acid transporter"/>
    <property type="match status" value="1"/>
</dbReference>
<name>A0A519BBQ7_9DELT</name>
<evidence type="ECO:0000256" key="8">
    <source>
        <dbReference type="SAM" id="Phobius"/>
    </source>
</evidence>
<dbReference type="Gene3D" id="1.50.10.150">
    <property type="entry name" value="Voltage-dependent anion channel"/>
    <property type="match status" value="1"/>
</dbReference>
<comment type="subcellular location">
    <subcellularLocation>
        <location evidence="1">Cell membrane</location>
        <topology evidence="1">Multi-pass membrane protein</topology>
    </subcellularLocation>
</comment>
<dbReference type="CDD" id="cd09318">
    <property type="entry name" value="TDT_SSU1"/>
    <property type="match status" value="1"/>
</dbReference>
<protein>
    <submittedName>
        <fullName evidence="9">C4-dicarboxylate ABC transporter</fullName>
    </submittedName>
</protein>
<dbReference type="AlphaFoldDB" id="A0A519BBQ7"/>
<evidence type="ECO:0000256" key="7">
    <source>
        <dbReference type="ARBA" id="ARBA00023136"/>
    </source>
</evidence>
<feature type="transmembrane region" description="Helical" evidence="8">
    <location>
        <begin position="92"/>
        <end position="112"/>
    </location>
</feature>
<evidence type="ECO:0000256" key="2">
    <source>
        <dbReference type="ARBA" id="ARBA00008566"/>
    </source>
</evidence>
<proteinExistence type="inferred from homology"/>
<feature type="transmembrane region" description="Helical" evidence="8">
    <location>
        <begin position="21"/>
        <end position="44"/>
    </location>
</feature>
<evidence type="ECO:0000313" key="9">
    <source>
        <dbReference type="EMBL" id="RZD14707.1"/>
    </source>
</evidence>
<feature type="transmembrane region" description="Helical" evidence="8">
    <location>
        <begin position="124"/>
        <end position="144"/>
    </location>
</feature>
<evidence type="ECO:0000256" key="4">
    <source>
        <dbReference type="ARBA" id="ARBA00022475"/>
    </source>
</evidence>
<reference evidence="9 10" key="1">
    <citation type="submission" date="2019-01" db="EMBL/GenBank/DDBJ databases">
        <title>Insights into ecological role of a new deltaproteobacterial order Candidatus Sinidesulfobacterales (Sva0485) by metagenomics and metatranscriptomics.</title>
        <authorList>
            <person name="Tan S."/>
            <person name="Liu J."/>
            <person name="Fang Y."/>
            <person name="Hedlund B.P."/>
            <person name="Lian Z.H."/>
            <person name="Huang L.Y."/>
            <person name="Li J.T."/>
            <person name="Huang L.N."/>
            <person name="Li W.J."/>
            <person name="Jiang H.C."/>
            <person name="Dong H.L."/>
            <person name="Shu W.S."/>
        </authorList>
    </citation>
    <scope>NUCLEOTIDE SEQUENCE [LARGE SCALE GENOMIC DNA]</scope>
    <source>
        <strain evidence="9">AP3</strain>
    </source>
</reference>
<feature type="transmembrane region" description="Helical" evidence="8">
    <location>
        <begin position="264"/>
        <end position="291"/>
    </location>
</feature>
<dbReference type="Pfam" id="PF03595">
    <property type="entry name" value="SLAC1"/>
    <property type="match status" value="1"/>
</dbReference>
<dbReference type="GO" id="GO:0000319">
    <property type="term" value="F:sulfite transmembrane transporter activity"/>
    <property type="evidence" value="ECO:0007669"/>
    <property type="project" value="TreeGrafter"/>
</dbReference>
<evidence type="ECO:0000256" key="5">
    <source>
        <dbReference type="ARBA" id="ARBA00022692"/>
    </source>
</evidence>
<feature type="transmembrane region" description="Helical" evidence="8">
    <location>
        <begin position="329"/>
        <end position="348"/>
    </location>
</feature>
<evidence type="ECO:0000256" key="3">
    <source>
        <dbReference type="ARBA" id="ARBA00022448"/>
    </source>
</evidence>